<evidence type="ECO:0000256" key="1">
    <source>
        <dbReference type="SAM" id="Phobius"/>
    </source>
</evidence>
<dbReference type="AlphaFoldDB" id="A0A7R9V858"/>
<gene>
    <name evidence="2" type="ORF">CEUR00632_LOCUS5929</name>
</gene>
<evidence type="ECO:0000313" key="2">
    <source>
        <dbReference type="EMBL" id="CAD8285891.1"/>
    </source>
</evidence>
<protein>
    <submittedName>
        <fullName evidence="2">Uncharacterized protein</fullName>
    </submittedName>
</protein>
<keyword evidence="1" id="KW-0812">Transmembrane</keyword>
<organism evidence="2">
    <name type="scientific">Chlamydomonas euryale</name>
    <dbReference type="NCBI Taxonomy" id="1486919"/>
    <lineage>
        <taxon>Eukaryota</taxon>
        <taxon>Viridiplantae</taxon>
        <taxon>Chlorophyta</taxon>
        <taxon>core chlorophytes</taxon>
        <taxon>Chlorophyceae</taxon>
        <taxon>CS clade</taxon>
        <taxon>Chlamydomonadales</taxon>
        <taxon>Chlamydomonadaceae</taxon>
        <taxon>Chlamydomonas</taxon>
    </lineage>
</organism>
<name>A0A7R9V858_9CHLO</name>
<keyword evidence="1" id="KW-1133">Transmembrane helix</keyword>
<feature type="transmembrane region" description="Helical" evidence="1">
    <location>
        <begin position="7"/>
        <end position="27"/>
    </location>
</feature>
<sequence>MGRARYIAVASFLPLAFLLSFYGFLLLDQPNDGPDAEVAVLLQGVSDVNTRTLALYQKEVTFFQPCPYQRQPHSFEDWTGLFEDVMGLQESCLSNPSVAVVSKGYLLVSMRIYTSRHNARCVTADAEGGQWKEGWDGYGGFGLALVKRSAVGEAKILAHMHRIDDSTEDARLFIDGQGKIRMLYNRHRGGDPTMRGFKRFQRRSMHTVEVIVNVRQKSLRLQNEQELIYIFQERDEKNWVAWEGTTLMSYPQYPLFAPHTVLDWKSYDLAEDQMEVTALSPVPWIDAFRRATGGWIRFSGGTPGIRLDQHTFLAVGHAVGDLSCFHESRDTAVGSVMSTVRRMLADPKSESQLLGHKCNSENPAPKGHYDWKEHFESQNHSLPHHHPYWEYFFFFYTWSAYFPYEIVGISYAFIPDDAPEHMGVYFPSGLQRMPDKSIMVSYGKDDARMMVMTVSESLVYEWVKPIDRLDPEEYKFCSIGSGRPLLVMGSGKNNRTVTHRT</sequence>
<keyword evidence="1" id="KW-0472">Membrane</keyword>
<reference evidence="2" key="1">
    <citation type="submission" date="2021-01" db="EMBL/GenBank/DDBJ databases">
        <authorList>
            <person name="Corre E."/>
            <person name="Pelletier E."/>
            <person name="Niang G."/>
            <person name="Scheremetjew M."/>
            <person name="Finn R."/>
            <person name="Kale V."/>
            <person name="Holt S."/>
            <person name="Cochrane G."/>
            <person name="Meng A."/>
            <person name="Brown T."/>
            <person name="Cohen L."/>
        </authorList>
    </citation>
    <scope>NUCLEOTIDE SEQUENCE</scope>
    <source>
        <strain evidence="2">CCMP219</strain>
    </source>
</reference>
<dbReference type="EMBL" id="HBEC01012863">
    <property type="protein sequence ID" value="CAD8285891.1"/>
    <property type="molecule type" value="Transcribed_RNA"/>
</dbReference>
<accession>A0A7R9V858</accession>
<proteinExistence type="predicted"/>